<organism evidence="5 6">
    <name type="scientific">Sutcliffiella rhizosphaerae</name>
    <dbReference type="NCBI Taxonomy" id="2880967"/>
    <lineage>
        <taxon>Bacteria</taxon>
        <taxon>Bacillati</taxon>
        <taxon>Bacillota</taxon>
        <taxon>Bacilli</taxon>
        <taxon>Bacillales</taxon>
        <taxon>Bacillaceae</taxon>
        <taxon>Sutcliffiella</taxon>
    </lineage>
</organism>
<dbReference type="InterPro" id="IPR052174">
    <property type="entry name" value="Flavoredoxin"/>
</dbReference>
<dbReference type="PANTHER" id="PTHR43567">
    <property type="entry name" value="FLAVOREDOXIN-RELATED-RELATED"/>
    <property type="match status" value="1"/>
</dbReference>
<dbReference type="EMBL" id="CAKJTJ010000001">
    <property type="protein sequence ID" value="CAG9619364.1"/>
    <property type="molecule type" value="Genomic_DNA"/>
</dbReference>
<dbReference type="InterPro" id="IPR002563">
    <property type="entry name" value="Flavin_Rdtase-like_dom"/>
</dbReference>
<evidence type="ECO:0000313" key="6">
    <source>
        <dbReference type="Proteomes" id="UP000789833"/>
    </source>
</evidence>
<dbReference type="InterPro" id="IPR012349">
    <property type="entry name" value="Split_barrel_FMN-bd"/>
</dbReference>
<sequence>MREWTDKTVMHSYPGMVALVTASWNGQQNIMAAGWHTYISFEPPIYGVAIAKERFSHHLIRNSGEFAINFVGKDYAHYNQTSGTITGKVHNKFESLNIQYEQGKTIQAPILKEAYIAYECKVMDKQTYGDHDWFVGEMTGFYKDEGLFRKDGLPDLDKLSIPLYMGRSQYFIANDKSKLINLYQDNS</sequence>
<keyword evidence="2" id="KW-0285">Flavoprotein</keyword>
<dbReference type="PANTHER" id="PTHR43567:SF1">
    <property type="entry name" value="FLAVOREDOXIN"/>
    <property type="match status" value="1"/>
</dbReference>
<comment type="caution">
    <text evidence="5">The sequence shown here is derived from an EMBL/GenBank/DDBJ whole genome shotgun (WGS) entry which is preliminary data.</text>
</comment>
<evidence type="ECO:0000259" key="4">
    <source>
        <dbReference type="SMART" id="SM00903"/>
    </source>
</evidence>
<dbReference type="SUPFAM" id="SSF50475">
    <property type="entry name" value="FMN-binding split barrel"/>
    <property type="match status" value="1"/>
</dbReference>
<dbReference type="Gene3D" id="2.30.110.10">
    <property type="entry name" value="Electron Transport, Fmn-binding Protein, Chain A"/>
    <property type="match status" value="1"/>
</dbReference>
<reference evidence="5 6" key="1">
    <citation type="submission" date="2021-10" db="EMBL/GenBank/DDBJ databases">
        <authorList>
            <person name="Criscuolo A."/>
        </authorList>
    </citation>
    <scope>NUCLEOTIDE SEQUENCE [LARGE SCALE GENOMIC DNA]</scope>
    <source>
        <strain evidence="6">CIP 111883</strain>
    </source>
</reference>
<proteinExistence type="inferred from homology"/>
<evidence type="ECO:0000313" key="5">
    <source>
        <dbReference type="EMBL" id="CAG9619364.1"/>
    </source>
</evidence>
<feature type="domain" description="Flavin reductase like" evidence="4">
    <location>
        <begin position="10"/>
        <end position="153"/>
    </location>
</feature>
<comment type="cofactor">
    <cofactor evidence="1">
        <name>FMN</name>
        <dbReference type="ChEBI" id="CHEBI:58210"/>
    </cofactor>
</comment>
<dbReference type="Pfam" id="PF01613">
    <property type="entry name" value="Flavin_Reduct"/>
    <property type="match status" value="1"/>
</dbReference>
<name>A0ABN8A2Y1_9BACI</name>
<dbReference type="RefSeq" id="WP_230499303.1">
    <property type="nucleotide sequence ID" value="NZ_CAKJTJ010000001.1"/>
</dbReference>
<accession>A0ABN8A2Y1</accession>
<keyword evidence="6" id="KW-1185">Reference proteome</keyword>
<comment type="similarity">
    <text evidence="3">Belongs to the flavoredoxin family.</text>
</comment>
<evidence type="ECO:0000256" key="3">
    <source>
        <dbReference type="ARBA" id="ARBA00038054"/>
    </source>
</evidence>
<gene>
    <name evidence="5" type="primary">flr</name>
    <name evidence="5" type="ORF">BACCIP111883_00131</name>
</gene>
<evidence type="ECO:0000256" key="1">
    <source>
        <dbReference type="ARBA" id="ARBA00001917"/>
    </source>
</evidence>
<dbReference type="Proteomes" id="UP000789833">
    <property type="component" value="Unassembled WGS sequence"/>
</dbReference>
<protein>
    <submittedName>
        <fullName evidence="5">Flavoredoxin</fullName>
    </submittedName>
</protein>
<dbReference type="SMART" id="SM00903">
    <property type="entry name" value="Flavin_Reduct"/>
    <property type="match status" value="1"/>
</dbReference>
<evidence type="ECO:0000256" key="2">
    <source>
        <dbReference type="ARBA" id="ARBA00022630"/>
    </source>
</evidence>